<comment type="caution">
    <text evidence="7">The sequence shown here is derived from an EMBL/GenBank/DDBJ whole genome shotgun (WGS) entry which is preliminary data.</text>
</comment>
<accession>A0A7W3LQ89</accession>
<evidence type="ECO:0000256" key="1">
    <source>
        <dbReference type="ARBA" id="ARBA00004651"/>
    </source>
</evidence>
<dbReference type="InterPro" id="IPR023845">
    <property type="entry name" value="DUF3817_TM"/>
</dbReference>
<keyword evidence="2" id="KW-1003">Cell membrane</keyword>
<evidence type="ECO:0000256" key="2">
    <source>
        <dbReference type="ARBA" id="ARBA00022475"/>
    </source>
</evidence>
<reference evidence="7 8" key="1">
    <citation type="submission" date="2020-08" db="EMBL/GenBank/DDBJ databases">
        <title>Genomic Encyclopedia of Type Strains, Phase IV (KMG-IV): sequencing the most valuable type-strain genomes for metagenomic binning, comparative biology and taxonomic classification.</title>
        <authorList>
            <person name="Goeker M."/>
        </authorList>
    </citation>
    <scope>NUCLEOTIDE SEQUENCE [LARGE SCALE GENOMIC DNA]</scope>
    <source>
        <strain evidence="7 8">DSM 44197</strain>
    </source>
</reference>
<name>A0A7W3LQ89_ACTNM</name>
<evidence type="ECO:0000259" key="6">
    <source>
        <dbReference type="Pfam" id="PF12823"/>
    </source>
</evidence>
<evidence type="ECO:0000256" key="3">
    <source>
        <dbReference type="ARBA" id="ARBA00022692"/>
    </source>
</evidence>
<sequence>MRALRVAAAVEALSLALLLVNLATVHTEVITSLGGPVHGTAYLATLAATWLVPAGAGARWRAAVPGVGGLLALRHLSRTG</sequence>
<dbReference type="Proteomes" id="UP000572680">
    <property type="component" value="Unassembled WGS sequence"/>
</dbReference>
<evidence type="ECO:0000256" key="4">
    <source>
        <dbReference type="ARBA" id="ARBA00022989"/>
    </source>
</evidence>
<keyword evidence="4" id="KW-1133">Transmembrane helix</keyword>
<evidence type="ECO:0000313" key="7">
    <source>
        <dbReference type="EMBL" id="MBA8952279.1"/>
    </source>
</evidence>
<dbReference type="EMBL" id="JACJIA010000004">
    <property type="protein sequence ID" value="MBA8952279.1"/>
    <property type="molecule type" value="Genomic_DNA"/>
</dbReference>
<organism evidence="7 8">
    <name type="scientific">Actinomadura namibiensis</name>
    <dbReference type="NCBI Taxonomy" id="182080"/>
    <lineage>
        <taxon>Bacteria</taxon>
        <taxon>Bacillati</taxon>
        <taxon>Actinomycetota</taxon>
        <taxon>Actinomycetes</taxon>
        <taxon>Streptosporangiales</taxon>
        <taxon>Thermomonosporaceae</taxon>
        <taxon>Actinomadura</taxon>
    </lineage>
</organism>
<evidence type="ECO:0000256" key="5">
    <source>
        <dbReference type="ARBA" id="ARBA00023136"/>
    </source>
</evidence>
<protein>
    <recommendedName>
        <fullName evidence="6">DUF3817 domain-containing protein</fullName>
    </recommendedName>
</protein>
<feature type="domain" description="DUF3817" evidence="6">
    <location>
        <begin position="2"/>
        <end position="62"/>
    </location>
</feature>
<dbReference type="AlphaFoldDB" id="A0A7W3LQ89"/>
<keyword evidence="8" id="KW-1185">Reference proteome</keyword>
<dbReference type="RefSeq" id="WP_182844518.1">
    <property type="nucleotide sequence ID" value="NZ_BAAALP010000018.1"/>
</dbReference>
<comment type="subcellular location">
    <subcellularLocation>
        <location evidence="1">Cell membrane</location>
        <topology evidence="1">Multi-pass membrane protein</topology>
    </subcellularLocation>
</comment>
<proteinExistence type="predicted"/>
<keyword evidence="5" id="KW-0472">Membrane</keyword>
<gene>
    <name evidence="7" type="ORF">HNR61_003919</name>
</gene>
<evidence type="ECO:0000313" key="8">
    <source>
        <dbReference type="Proteomes" id="UP000572680"/>
    </source>
</evidence>
<keyword evidence="3" id="KW-0812">Transmembrane</keyword>
<dbReference type="GO" id="GO:0005886">
    <property type="term" value="C:plasma membrane"/>
    <property type="evidence" value="ECO:0007669"/>
    <property type="project" value="UniProtKB-SubCell"/>
</dbReference>
<dbReference type="Pfam" id="PF12823">
    <property type="entry name" value="DUF3817"/>
    <property type="match status" value="1"/>
</dbReference>